<dbReference type="Pfam" id="PF07564">
    <property type="entry name" value="DUF1542"/>
    <property type="match status" value="1"/>
</dbReference>
<comment type="caution">
    <text evidence="8">The sequence shown here is derived from an EMBL/GenBank/DDBJ whole genome shotgun (WGS) entry which is preliminary data.</text>
</comment>
<feature type="domain" description="Gram-positive cocci surface proteins LPxTG" evidence="7">
    <location>
        <begin position="540"/>
        <end position="575"/>
    </location>
</feature>
<dbReference type="InterPro" id="IPR022263">
    <property type="entry name" value="KxYKxGKxW"/>
</dbReference>
<keyword evidence="6" id="KW-1133">Transmembrane helix</keyword>
<feature type="transmembrane region" description="Helical" evidence="6">
    <location>
        <begin position="20"/>
        <end position="37"/>
    </location>
</feature>
<keyword evidence="1" id="KW-0134">Cell wall</keyword>
<dbReference type="Proteomes" id="UP000751196">
    <property type="component" value="Unassembled WGS sequence"/>
</dbReference>
<evidence type="ECO:0000256" key="6">
    <source>
        <dbReference type="SAM" id="Phobius"/>
    </source>
</evidence>
<dbReference type="RefSeq" id="WP_217303978.1">
    <property type="nucleotide sequence ID" value="NZ_JAHQYH010000002.1"/>
</dbReference>
<evidence type="ECO:0000256" key="1">
    <source>
        <dbReference type="ARBA" id="ARBA00022512"/>
    </source>
</evidence>
<dbReference type="NCBIfam" id="TIGR01167">
    <property type="entry name" value="LPXTG_anchor"/>
    <property type="match status" value="1"/>
</dbReference>
<dbReference type="CDD" id="cd01951">
    <property type="entry name" value="lectin_L-type"/>
    <property type="match status" value="1"/>
</dbReference>
<accession>A0ABS6M449</accession>
<sequence length="575" mass="60582">MMNKENKQKKILHKIKKNWVVIGMASVSLLGAGYVTVQGTNIVSSSVVAHADTLNNQGPVTINIDKNNFLDNFQLLKDASYNQNNGVITLTTDNESQSGGVSLKNKISMNRSFDLKGSIYLGDKLDSQGGADGLAIFLHPNSVDTQITSGASVGMWNIPNAFGFKLDTFYNHGDDPLPDGDNVKLDGQGNAPFGAFTNTDATGNSEQLKNESTVQFIKDKSSILNKDATLLPFDFSYDASTKQFTVTFDNQTWTKKYDGDSENMVLVISAATGTSHNLQQVQLDSFSYSADPIYLSQQKAMDDLKNTANNTTTKINGDDKLTSDQKNDQNKNVADELQKALDSVQQQTTSDKVIDAENTGKENIEKQYVPGSQLNPGSSSASTQSSAQSSSAESSAQSSSAESSAQSNSAGSSAQSSSAESSAQSSSAESSAQSSSAESSAQSSSAESSAQSSSAKSSAQSSSAESSAQSSSAESSAQSSSAESSAQSSSAESSAQSSSAESSAQSRSASENTFVTNHEFKHEENKSSKQSVAHNDAKRLPQTGDQTHENAIVAIGTSLIAVALGLAFFASRRRK</sequence>
<evidence type="ECO:0000256" key="4">
    <source>
        <dbReference type="ARBA" id="ARBA00023088"/>
    </source>
</evidence>
<dbReference type="Pfam" id="PF00746">
    <property type="entry name" value="Gram_pos_anchor"/>
    <property type="match status" value="1"/>
</dbReference>
<evidence type="ECO:0000256" key="5">
    <source>
        <dbReference type="SAM" id="MobiDB-lite"/>
    </source>
</evidence>
<dbReference type="InterPro" id="IPR011439">
    <property type="entry name" value="DUF1542"/>
</dbReference>
<dbReference type="Pfam" id="PF18483">
    <property type="entry name" value="Lectin_L-type_dom"/>
    <property type="match status" value="1"/>
</dbReference>
<keyword evidence="4" id="KW-0572">Peptidoglycan-anchor</keyword>
<dbReference type="Pfam" id="PF19258">
    <property type="entry name" value="KxYKxGKxW_sig"/>
    <property type="match status" value="1"/>
</dbReference>
<feature type="compositionally biased region" description="Basic and acidic residues" evidence="5">
    <location>
        <begin position="316"/>
        <end position="339"/>
    </location>
</feature>
<protein>
    <submittedName>
        <fullName evidence="8">DUF1542 domain-containing protein</fullName>
    </submittedName>
</protein>
<keyword evidence="2" id="KW-0964">Secreted</keyword>
<evidence type="ECO:0000259" key="7">
    <source>
        <dbReference type="PROSITE" id="PS50847"/>
    </source>
</evidence>
<dbReference type="InterPro" id="IPR019931">
    <property type="entry name" value="LPXTG_anchor"/>
</dbReference>
<evidence type="ECO:0000313" key="9">
    <source>
        <dbReference type="Proteomes" id="UP000751196"/>
    </source>
</evidence>
<feature type="transmembrane region" description="Helical" evidence="6">
    <location>
        <begin position="551"/>
        <end position="570"/>
    </location>
</feature>
<organism evidence="8 9">
    <name type="scientific">Apilactobacillus waqarii</name>
    <dbReference type="NCBI Taxonomy" id="2851006"/>
    <lineage>
        <taxon>Bacteria</taxon>
        <taxon>Bacillati</taxon>
        <taxon>Bacillota</taxon>
        <taxon>Bacilli</taxon>
        <taxon>Lactobacillales</taxon>
        <taxon>Lactobacillaceae</taxon>
        <taxon>Apilactobacillus</taxon>
    </lineage>
</organism>
<keyword evidence="9" id="KW-1185">Reference proteome</keyword>
<feature type="compositionally biased region" description="Low complexity" evidence="5">
    <location>
        <begin position="378"/>
        <end position="511"/>
    </location>
</feature>
<evidence type="ECO:0000256" key="2">
    <source>
        <dbReference type="ARBA" id="ARBA00022525"/>
    </source>
</evidence>
<dbReference type="InterPro" id="IPR056573">
    <property type="entry name" value="Lectin_L-type_dom"/>
</dbReference>
<dbReference type="EMBL" id="JAHQYH010000002">
    <property type="protein sequence ID" value="MBV0914612.1"/>
    <property type="molecule type" value="Genomic_DNA"/>
</dbReference>
<evidence type="ECO:0000313" key="8">
    <source>
        <dbReference type="EMBL" id="MBV0914612.1"/>
    </source>
</evidence>
<proteinExistence type="predicted"/>
<feature type="region of interest" description="Disordered" evidence="5">
    <location>
        <begin position="308"/>
        <end position="546"/>
    </location>
</feature>
<feature type="compositionally biased region" description="Basic and acidic residues" evidence="5">
    <location>
        <begin position="352"/>
        <end position="365"/>
    </location>
</feature>
<reference evidence="8 9" key="1">
    <citation type="submission" date="2021-06" db="EMBL/GenBank/DDBJ databases">
        <title>Draft genome sequence of a glucan synthesizing Apilactobacillus waqareii isolate HBW1.</title>
        <authorList>
            <person name="Anwar M.A."/>
        </authorList>
    </citation>
    <scope>NUCLEOTIDE SEQUENCE [LARGE SCALE GENOMIC DNA]</scope>
    <source>
        <strain evidence="8 9">HBW1</strain>
    </source>
</reference>
<dbReference type="PROSITE" id="PS50847">
    <property type="entry name" value="GRAM_POS_ANCHORING"/>
    <property type="match status" value="1"/>
</dbReference>
<gene>
    <name evidence="8" type="ORF">KTJ72_01680</name>
</gene>
<feature type="compositionally biased region" description="Basic and acidic residues" evidence="5">
    <location>
        <begin position="518"/>
        <end position="527"/>
    </location>
</feature>
<keyword evidence="6" id="KW-0472">Membrane</keyword>
<evidence type="ECO:0000256" key="3">
    <source>
        <dbReference type="ARBA" id="ARBA00022729"/>
    </source>
</evidence>
<name>A0ABS6M449_9LACO</name>
<keyword evidence="3" id="KW-0732">Signal</keyword>
<keyword evidence="6" id="KW-0812">Transmembrane</keyword>